<evidence type="ECO:0000313" key="3">
    <source>
        <dbReference type="EMBL" id="SFH53923.1"/>
    </source>
</evidence>
<dbReference type="AlphaFoldDB" id="A0A1I3AV75"/>
<protein>
    <submittedName>
        <fullName evidence="3">Heat induced stress protein YflT</fullName>
    </submittedName>
</protein>
<feature type="region of interest" description="Disordered" evidence="1">
    <location>
        <begin position="111"/>
        <end position="336"/>
    </location>
</feature>
<dbReference type="Pfam" id="PF11181">
    <property type="entry name" value="YflT"/>
    <property type="match status" value="1"/>
</dbReference>
<dbReference type="Proteomes" id="UP000198668">
    <property type="component" value="Unassembled WGS sequence"/>
</dbReference>
<name>A0A1I3AV75_9LACT</name>
<feature type="compositionally biased region" description="Basic and acidic residues" evidence="1">
    <location>
        <begin position="196"/>
        <end position="209"/>
    </location>
</feature>
<feature type="compositionally biased region" description="Polar residues" evidence="1">
    <location>
        <begin position="111"/>
        <end position="126"/>
    </location>
</feature>
<evidence type="ECO:0000256" key="1">
    <source>
        <dbReference type="SAM" id="MobiDB-lite"/>
    </source>
</evidence>
<feature type="compositionally biased region" description="Basic and acidic residues" evidence="1">
    <location>
        <begin position="169"/>
        <end position="179"/>
    </location>
</feature>
<feature type="compositionally biased region" description="Basic and acidic residues" evidence="1">
    <location>
        <begin position="301"/>
        <end position="336"/>
    </location>
</feature>
<feature type="domain" description="General stress protein 17M-like" evidence="2">
    <location>
        <begin position="9"/>
        <end position="103"/>
    </location>
</feature>
<sequence length="336" mass="37753">MQMEKVIEGSYATADEAIRAVERLVDSGRYLSADITIITSNDNRMKILEQTAVQVDKVTPGAEKSGWEKFKDLFTSDEDETTLEHYGIEKQKAEKYDPEIREGHYVIILTKSGQTPRSDTETSAYTSEKEANDEMDQTPVSANDGDSRLNNAEVEPVYHDQSRSTTDTDLSRGEYSADKEAEEQADDGAKTTYTTRDPHEASDYEKDQNSRLAAGQETTAYHTEYANPDANVGNEDLSNDDQREEQTVTDQGLDRNTPFGDRRDDTRDIVTPPSGYLNELNQANLRADDLPGEGTTPLDEEMPRHGYVDEKDQSIPADPELRADFPDKPFDKKENE</sequence>
<evidence type="ECO:0000259" key="2">
    <source>
        <dbReference type="Pfam" id="PF11181"/>
    </source>
</evidence>
<evidence type="ECO:0000313" key="4">
    <source>
        <dbReference type="Proteomes" id="UP000198668"/>
    </source>
</evidence>
<organism evidence="3 4">
    <name type="scientific">Pisciglobus halotolerans</name>
    <dbReference type="NCBI Taxonomy" id="745365"/>
    <lineage>
        <taxon>Bacteria</taxon>
        <taxon>Bacillati</taxon>
        <taxon>Bacillota</taxon>
        <taxon>Bacilli</taxon>
        <taxon>Lactobacillales</taxon>
        <taxon>Carnobacteriaceae</taxon>
    </lineage>
</organism>
<keyword evidence="4" id="KW-1185">Reference proteome</keyword>
<dbReference type="EMBL" id="FOQE01000002">
    <property type="protein sequence ID" value="SFH53923.1"/>
    <property type="molecule type" value="Genomic_DNA"/>
</dbReference>
<proteinExistence type="predicted"/>
<reference evidence="3 4" key="1">
    <citation type="submission" date="2016-10" db="EMBL/GenBank/DDBJ databases">
        <authorList>
            <person name="de Groot N.N."/>
        </authorList>
    </citation>
    <scope>NUCLEOTIDE SEQUENCE [LARGE SCALE GENOMIC DNA]</scope>
    <source>
        <strain evidence="3 4">DSM 27630</strain>
    </source>
</reference>
<gene>
    <name evidence="3" type="ORF">SAMN04489868_10226</name>
</gene>
<dbReference type="InterPro" id="IPR025889">
    <property type="entry name" value="GSP17M-like_dom"/>
</dbReference>
<accession>A0A1I3AV75</accession>